<dbReference type="Gene3D" id="3.40.80.10">
    <property type="entry name" value="Peptidoglycan recognition protein-like"/>
    <property type="match status" value="1"/>
</dbReference>
<dbReference type="Pfam" id="PF08924">
    <property type="entry name" value="Rv2525c_GlyHyd-like"/>
    <property type="match status" value="1"/>
</dbReference>
<sequence length="469" mass="51130">MRLLDFSASLIDPQAIVDAGYAGVIGYFSESRPGTNFGAKPLRRDYCDALRAHGLEIVSNYQYGKGDTSDWLGGYDAGVRHAQIAVRYHTEAGGPPRRPIYAPVDANPTLQQWNDLIAPFLRGWASVVGLEWTGMYGNARCIEWALEDDVARWFWQHNWSGDPALNVDHPAAHMHQIEIDARQVGGVTVDVNTVLKPDFGQWSLASAAPAPQFREINEIGVSPNWHSREGAPVLWWLLHTQEGNGTAESLADYLQNPNSGVSYHYTVDNAVTVVDVIDTDVASWSVLDANNRSINLCFAGSRAAWSRQQWLDNMGRGIDVAAYLAVQDSRRYGFPARIITPAELGAGRPGIADHYAVTEGLGVGSHTDVGPNFPWDVFSAAIIKYANGADMSFLEETLVNYRGDTVTVGTLLHYLDKHVGLTLDQVAGPDTSRGADFPGWEALGGRTVVEALAAIGEKLGIEGFRNPSP</sequence>
<dbReference type="Proteomes" id="UP000290439">
    <property type="component" value="Chromosome"/>
</dbReference>
<dbReference type="InterPro" id="IPR002502">
    <property type="entry name" value="Amidase_domain"/>
</dbReference>
<dbReference type="InterPro" id="IPR036505">
    <property type="entry name" value="Amidase/PGRP_sf"/>
</dbReference>
<feature type="domain" description="N-acetylmuramoyl-L-alanine amidase" evidence="1">
    <location>
        <begin position="221"/>
        <end position="370"/>
    </location>
</feature>
<dbReference type="EMBL" id="LR215973">
    <property type="protein sequence ID" value="VFA98379.1"/>
    <property type="molecule type" value="Genomic_DNA"/>
</dbReference>
<dbReference type="SMART" id="SM00644">
    <property type="entry name" value="Ami_2"/>
    <property type="match status" value="1"/>
</dbReference>
<proteinExistence type="predicted"/>
<dbReference type="AlphaFoldDB" id="A0A4U8W0Q3"/>
<name>A0A4U8W0Q3_9NOCA</name>
<gene>
    <name evidence="2" type="ORF">NCTC10797_02146</name>
</gene>
<dbReference type="GO" id="GO:0008745">
    <property type="term" value="F:N-acetylmuramoyl-L-alanine amidase activity"/>
    <property type="evidence" value="ECO:0007669"/>
    <property type="project" value="InterPro"/>
</dbReference>
<dbReference type="InterPro" id="IPR015020">
    <property type="entry name" value="Rv2525c-like_Glyco_Hydro-like"/>
</dbReference>
<protein>
    <submittedName>
        <fullName evidence="2">Domain of uncharacterized function (DUF1906)</fullName>
    </submittedName>
</protein>
<dbReference type="Pfam" id="PF01510">
    <property type="entry name" value="Amidase_2"/>
    <property type="match status" value="1"/>
</dbReference>
<dbReference type="Gene3D" id="3.20.20.80">
    <property type="entry name" value="Glycosidases"/>
    <property type="match status" value="1"/>
</dbReference>
<dbReference type="GO" id="GO:0009253">
    <property type="term" value="P:peptidoglycan catabolic process"/>
    <property type="evidence" value="ECO:0007669"/>
    <property type="project" value="InterPro"/>
</dbReference>
<evidence type="ECO:0000259" key="1">
    <source>
        <dbReference type="SMART" id="SM00644"/>
    </source>
</evidence>
<reference evidence="2 3" key="1">
    <citation type="submission" date="2019-02" db="EMBL/GenBank/DDBJ databases">
        <authorList>
            <consortium name="Pathogen Informatics"/>
        </authorList>
    </citation>
    <scope>NUCLEOTIDE SEQUENCE [LARGE SCALE GENOMIC DNA]</scope>
    <source>
        <strain evidence="2 3">3012STDY6756504</strain>
    </source>
</reference>
<dbReference type="SUPFAM" id="SSF55846">
    <property type="entry name" value="N-acetylmuramoyl-L-alanine amidase-like"/>
    <property type="match status" value="1"/>
</dbReference>
<organism evidence="2 3">
    <name type="scientific">Nocardia cyriacigeorgica</name>
    <dbReference type="NCBI Taxonomy" id="135487"/>
    <lineage>
        <taxon>Bacteria</taxon>
        <taxon>Bacillati</taxon>
        <taxon>Actinomycetota</taxon>
        <taxon>Actinomycetes</taxon>
        <taxon>Mycobacteriales</taxon>
        <taxon>Nocardiaceae</taxon>
        <taxon>Nocardia</taxon>
    </lineage>
</organism>
<dbReference type="RefSeq" id="WP_130917002.1">
    <property type="nucleotide sequence ID" value="NZ_JADLPI010000003.1"/>
</dbReference>
<evidence type="ECO:0000313" key="3">
    <source>
        <dbReference type="Proteomes" id="UP000290439"/>
    </source>
</evidence>
<accession>A0A4U8W0Q3</accession>
<dbReference type="InterPro" id="IPR017853">
    <property type="entry name" value="GH"/>
</dbReference>
<evidence type="ECO:0000313" key="2">
    <source>
        <dbReference type="EMBL" id="VFA98379.1"/>
    </source>
</evidence>
<dbReference type="SUPFAM" id="SSF51445">
    <property type="entry name" value="(Trans)glycosidases"/>
    <property type="match status" value="1"/>
</dbReference>